<sequence length="1176" mass="118712">MTRIQTFAFLLFSLFFWQQSNAQIFFTEDFEGLTGANGLPTGWTETGLSTDGIYDVGTNADANAAGLWPAPAHTFFAQTNDDVCNCDKSADRLILPVQNFASRSGGVELIVDLYMDGLYGSAGQIEVSTDGGTTWTPIYVMPAVDGSWQDNTTISLNAYVNDANVLISFLYNDSGSWATGLGVDNVRLNQTPASNEVLISAISPSEYTLVPQSQAGTIPVSTTISNAGTGTAASVSITTNIYDFAAPGTPIQTYNNTATNLAAGASTTVSMGTFAPPAQSGYIFEHIITGPTGSTANDTARYGLTITDNEYARDAGSPTNIVGAGAGALAIMGNLFDITANTQLDSALFFLAPDATNLGDTVRLVVVQTTAGVPNGTIIGQSANYILTPADTTANGTILTLPITNTTGGVLNLTPGQYLVAVEESITMDGLNILCDPDIYTPNTVYANINGGAYQTLDGLVTGGFPYTPVIRPYLNVSCNITAAATATDATCTASNGSVTANPANGSAPYTYLWSTTATTQTVNGLAAGTYDVTITDATGCVATASATVNAATVALNGTATATNATCGNANGSATVSVSNGTTPYTYVWSNGQTTATATALMAGTYTVTFTDANGCEGTASATVSSPAGPTASTTATDATCTAANGSATVTASAGTAPYTYLWSNGQTTATATALMAGTYNVTVTDNNGCAVTSSATVGSTAGTVSGTTSSVNSSCGAANGSATVTPAGGTTPYSFNWSNGETTATASNLSAGTYTVTITDANGCQATATATVSNPNAPTATATVTSNYNGSELSCNTASDGEATVTAAGGTAPYTYIWSNGQTTAAASGLSAGNQTVTVTDDNGCAVSTVVTLTAPAPVDASVDMTGTMDASCFSSNDGMATITASGGTPGYTYMWSNNANTAAINNIGAGTYSVTVTDANGCTKDATVTIAQPTAIVNNMTVTDLSCSGSADGAISTTTSGGSAPYSYNWSNGETTADLTALAAGTYTVTITDLNGCELVANSTVNATVAIVLDTTVTGTSVVGANDGSIDVTVTAGAAPYTYAWSNGATTANVSNLTAGLYTVTVTDANGCNTSLTVNVPDGPVAVLATNANINISVFPNPVESVAKLTIELNKASDVKIELSNAAGQVIRSFQASQVLNQQFDIDMSELPAGVYFLRVADQEASNSYRISKK</sequence>
<organism evidence="3 4">
    <name type="scientific">Saprospira grandis (strain Lewin)</name>
    <dbReference type="NCBI Taxonomy" id="984262"/>
    <lineage>
        <taxon>Bacteria</taxon>
        <taxon>Pseudomonadati</taxon>
        <taxon>Bacteroidota</taxon>
        <taxon>Saprospiria</taxon>
        <taxon>Saprospirales</taxon>
        <taxon>Saprospiraceae</taxon>
        <taxon>Saprospira</taxon>
    </lineage>
</organism>
<feature type="signal peptide" evidence="1">
    <location>
        <begin position="1"/>
        <end position="22"/>
    </location>
</feature>
<dbReference type="STRING" id="984262.SGRA_0890"/>
<reference evidence="3 4" key="1">
    <citation type="journal article" date="2012" name="Stand. Genomic Sci.">
        <title>Complete genome sequencing and analysis of Saprospira grandis str. Lewin, a predatory marine bacterium.</title>
        <authorList>
            <person name="Saw J.H."/>
            <person name="Yuryev A."/>
            <person name="Kanbe M."/>
            <person name="Hou S."/>
            <person name="Young A.G."/>
            <person name="Aizawa S."/>
            <person name="Alam M."/>
        </authorList>
    </citation>
    <scope>NUCLEOTIDE SEQUENCE [LARGE SCALE GENOMIC DNA]</scope>
    <source>
        <strain evidence="3 4">Lewin</strain>
    </source>
</reference>
<proteinExistence type="predicted"/>
<gene>
    <name evidence="3" type="ordered locus">SGRA_0890</name>
</gene>
<dbReference type="Gene3D" id="2.60.120.260">
    <property type="entry name" value="Galactose-binding domain-like"/>
    <property type="match status" value="1"/>
</dbReference>
<dbReference type="InterPro" id="IPR025667">
    <property type="entry name" value="SprB_repeat"/>
</dbReference>
<evidence type="ECO:0000313" key="4">
    <source>
        <dbReference type="Proteomes" id="UP000007519"/>
    </source>
</evidence>
<dbReference type="eggNOG" id="COG3291">
    <property type="taxonomic scope" value="Bacteria"/>
</dbReference>
<evidence type="ECO:0000313" key="3">
    <source>
        <dbReference type="EMBL" id="AFC23626.1"/>
    </source>
</evidence>
<dbReference type="InterPro" id="IPR026444">
    <property type="entry name" value="Secre_tail"/>
</dbReference>
<keyword evidence="4" id="KW-1185">Reference proteome</keyword>
<dbReference type="AlphaFoldDB" id="H6L2G8"/>
<dbReference type="RefSeq" id="WP_015691277.1">
    <property type="nucleotide sequence ID" value="NC_016940.1"/>
</dbReference>
<keyword evidence="1" id="KW-0732">Signal</keyword>
<protein>
    <submittedName>
        <fullName evidence="3">Gliding motility-related protein</fullName>
    </submittedName>
</protein>
<evidence type="ECO:0000256" key="1">
    <source>
        <dbReference type="SAM" id="SignalP"/>
    </source>
</evidence>
<dbReference type="EMBL" id="CP002831">
    <property type="protein sequence ID" value="AFC23626.1"/>
    <property type="molecule type" value="Genomic_DNA"/>
</dbReference>
<dbReference type="NCBIfam" id="TIGR04183">
    <property type="entry name" value="Por_Secre_tail"/>
    <property type="match status" value="1"/>
</dbReference>
<feature type="chain" id="PRO_5003604758" evidence="1">
    <location>
        <begin position="23"/>
        <end position="1176"/>
    </location>
</feature>
<dbReference type="Proteomes" id="UP000007519">
    <property type="component" value="Chromosome"/>
</dbReference>
<accession>H6L2G8</accession>
<dbReference type="OrthoDB" id="7794186at2"/>
<dbReference type="HOGENOM" id="CLU_273518_0_0_10"/>
<feature type="domain" description="Secretion system C-terminal sorting" evidence="2">
    <location>
        <begin position="1100"/>
        <end position="1169"/>
    </location>
</feature>
<evidence type="ECO:0000259" key="2">
    <source>
        <dbReference type="Pfam" id="PF18962"/>
    </source>
</evidence>
<dbReference type="KEGG" id="sgn:SGRA_0890"/>
<dbReference type="Pfam" id="PF13573">
    <property type="entry name" value="SprB"/>
    <property type="match status" value="8"/>
</dbReference>
<name>H6L2G8_SAPGL</name>
<dbReference type="Gene3D" id="2.60.40.740">
    <property type="match status" value="7"/>
</dbReference>
<dbReference type="Pfam" id="PF18962">
    <property type="entry name" value="Por_Secre_tail"/>
    <property type="match status" value="1"/>
</dbReference>